<protein>
    <submittedName>
        <fullName evidence="1">Uncharacterized protein</fullName>
    </submittedName>
</protein>
<proteinExistence type="predicted"/>
<evidence type="ECO:0000313" key="2">
    <source>
        <dbReference type="Proteomes" id="UP000295184"/>
    </source>
</evidence>
<dbReference type="Proteomes" id="UP000295184">
    <property type="component" value="Unassembled WGS sequence"/>
</dbReference>
<accession>A0A4R1R1H8</accession>
<dbReference type="AlphaFoldDB" id="A0A4R1R1H8"/>
<sequence>MNISAKELAGANCGRRYEKEYLNKFRDCLSFYYDGKVRFERFCYGEGACFVFGVWASISPDGVLTYQQPFDPLVDPAALPKALTGREGDVLYFDNQRWKWEIASDFSSDAKNGYTALKVKLGKLLGR</sequence>
<dbReference type="GeneID" id="97379752"/>
<dbReference type="RefSeq" id="WP_058966635.1">
    <property type="nucleotide sequence ID" value="NZ_CABKVM010000019.1"/>
</dbReference>
<dbReference type="EMBL" id="SLUM01000006">
    <property type="protein sequence ID" value="TCL59190.1"/>
    <property type="molecule type" value="Genomic_DNA"/>
</dbReference>
<name>A0A4R1R1H8_9FIRM</name>
<dbReference type="OrthoDB" id="1860771at2"/>
<organism evidence="1 2">
    <name type="scientific">Allofournierella massiliensis</name>
    <dbReference type="NCBI Taxonomy" id="1650663"/>
    <lineage>
        <taxon>Bacteria</taxon>
        <taxon>Bacillati</taxon>
        <taxon>Bacillota</taxon>
        <taxon>Clostridia</taxon>
        <taxon>Eubacteriales</taxon>
        <taxon>Oscillospiraceae</taxon>
        <taxon>Allofournierella</taxon>
    </lineage>
</organism>
<gene>
    <name evidence="1" type="ORF">EDD77_106104</name>
</gene>
<reference evidence="1 2" key="1">
    <citation type="submission" date="2019-03" db="EMBL/GenBank/DDBJ databases">
        <title>Genomic Encyclopedia of Type Strains, Phase IV (KMG-IV): sequencing the most valuable type-strain genomes for metagenomic binning, comparative biology and taxonomic classification.</title>
        <authorList>
            <person name="Goeker M."/>
        </authorList>
    </citation>
    <scope>NUCLEOTIDE SEQUENCE [LARGE SCALE GENOMIC DNA]</scope>
    <source>
        <strain evidence="1 2">DSM 100451</strain>
    </source>
</reference>
<comment type="caution">
    <text evidence="1">The sequence shown here is derived from an EMBL/GenBank/DDBJ whole genome shotgun (WGS) entry which is preliminary data.</text>
</comment>
<evidence type="ECO:0000313" key="1">
    <source>
        <dbReference type="EMBL" id="TCL59190.1"/>
    </source>
</evidence>